<dbReference type="EMBL" id="CAEZXX010000289">
    <property type="protein sequence ID" value="CAB4734177.1"/>
    <property type="molecule type" value="Genomic_DNA"/>
</dbReference>
<feature type="region of interest" description="Disordered" evidence="1">
    <location>
        <begin position="1"/>
        <end position="65"/>
    </location>
</feature>
<sequence length="149" mass="15773">MYLIKEEDRPPTLLSEATAGPLDDLSNVLHPRSNGRQLLEGALGGSCDDERKGGLSRSGWPPQDRRGEAILLDQATEWPARADQVLLADDIVEGLGAETGCKRSPSAQVFLCGRAEQVPSASGHGVSWTSEALGSPDRSTAWAPPASGR</sequence>
<reference evidence="2" key="1">
    <citation type="submission" date="2020-05" db="EMBL/GenBank/DDBJ databases">
        <authorList>
            <person name="Chiriac C."/>
            <person name="Salcher M."/>
            <person name="Ghai R."/>
            <person name="Kavagutti S V."/>
        </authorList>
    </citation>
    <scope>NUCLEOTIDE SEQUENCE</scope>
</reference>
<gene>
    <name evidence="2" type="ORF">UFOPK2602_02538</name>
</gene>
<evidence type="ECO:0000313" key="2">
    <source>
        <dbReference type="EMBL" id="CAB4734177.1"/>
    </source>
</evidence>
<accession>A0A6J6SHU7</accession>
<evidence type="ECO:0000256" key="1">
    <source>
        <dbReference type="SAM" id="MobiDB-lite"/>
    </source>
</evidence>
<feature type="region of interest" description="Disordered" evidence="1">
    <location>
        <begin position="118"/>
        <end position="149"/>
    </location>
</feature>
<protein>
    <submittedName>
        <fullName evidence="2">Unannotated protein</fullName>
    </submittedName>
</protein>
<name>A0A6J6SHU7_9ZZZZ</name>
<organism evidence="2">
    <name type="scientific">freshwater metagenome</name>
    <dbReference type="NCBI Taxonomy" id="449393"/>
    <lineage>
        <taxon>unclassified sequences</taxon>
        <taxon>metagenomes</taxon>
        <taxon>ecological metagenomes</taxon>
    </lineage>
</organism>
<feature type="compositionally biased region" description="Basic and acidic residues" evidence="1">
    <location>
        <begin position="1"/>
        <end position="10"/>
    </location>
</feature>
<dbReference type="AlphaFoldDB" id="A0A6J6SHU7"/>
<proteinExistence type="predicted"/>